<reference evidence="3 4" key="1">
    <citation type="submission" date="2016-01" db="EMBL/GenBank/DDBJ databases">
        <title>Highly variable Streptococcus oralis are common among viridans streptococci isolated from primates.</title>
        <authorList>
            <person name="Denapaite D."/>
            <person name="Rieger M."/>
            <person name="Koendgen S."/>
            <person name="Brueckner R."/>
            <person name="Ochigava I."/>
            <person name="Kappeler P."/>
            <person name="Maetz-Rensing K."/>
            <person name="Leendertz F."/>
            <person name="Hakenbeck R."/>
        </authorList>
    </citation>
    <scope>NUCLEOTIDE SEQUENCE [LARGE SCALE GENOMIC DNA]</scope>
    <source>
        <strain evidence="3 4">DD17</strain>
    </source>
</reference>
<dbReference type="PANTHER" id="PTHR37813:SF1">
    <property type="entry name" value="FELS-2 PROPHAGE PROTEIN"/>
    <property type="match status" value="1"/>
</dbReference>
<dbReference type="NCBIfam" id="TIGR01760">
    <property type="entry name" value="tape_meas_TP901"/>
    <property type="match status" value="1"/>
</dbReference>
<dbReference type="EMBL" id="LQZE01000298">
    <property type="protein sequence ID" value="KXU14618.1"/>
    <property type="molecule type" value="Genomic_DNA"/>
</dbReference>
<dbReference type="InterPro" id="IPR010090">
    <property type="entry name" value="Phage_tape_meas"/>
</dbReference>
<dbReference type="AlphaFoldDB" id="A0A139RIU4"/>
<evidence type="ECO:0000256" key="1">
    <source>
        <dbReference type="ARBA" id="ARBA00022612"/>
    </source>
</evidence>
<accession>A0A139RIU4</accession>
<sequence>MLKPSKSNAAAMKELGFTVEEFQSGALKLPDIIDRIKESTKGWTDAEKSSAIARAFGVEAQTGMNALINQGGDALRNLTKETENARGYTQKLSRELMNSSKNGVERFKANLEVLQINIGQKLLPTLSPLIEKVNQVIDSFSKASPEVQDFWVKVGLGVAVAYPVLNMLGNFSSALGGVFKIAGKGVELVKTARNIATLGTTATEAGASVGLLSKAGSLLGFAFTPTGAVVLGTLAVGGAIAYFAEQAREAHRRSEEWGTAVSVEQASQLQEFKTKVDEVNHAMTDFGTGAVEVNKVTESVKNLVTEIHKLADDNLAKDIDLAKKLGLSDEAVQALTEHTNQVKDNVQQMSDEVIKIYQNAADNHRQLSEEEKSIVLANQNELINTQLELMEYSDDERLNMMKAFNGQVDELNDEQLKKARGVVEEWTKEENKSYKERLDGYKQLMEQIKGEDEKSVKARAEIKAKMEQLEAEHTAKMEAYSRKWHEIESRIVADALKNSPAEQRQGILNQVKKMAEELGYTYDEMAIKFQTTFSKIQEGHSMWAQTTNKMSETMKLANTQWNAMVWDEKTGELKTNAVEEVQKALEAEGGWDAMQFILKEANLETNARLTIGEALVASGQWDSLKPEEKELVVKGKAAVSAILESKERMNQWNNLPTEVKEILGKNEGFLSSAEGAKQALTQWNLMTPTEKALTLKDLASPDIKVVQGRIDMMTGKQLPIEAIDKTASTVESVLYGVNSIQQTSPIDINATDQTGEQAASAYAGINAIRQDSPIGIDATNRTQGEVSAASNAVNAVKQNSPVGISAQNNTSTGINAALSSLAALPQFKFIDVITRFFTQKHAHGTNYHPGGLAVVNDQRNSTYREMVTLPDGRSFIPEGRDVLLPLPRGSKVLRADKTRRLMREMGVPKYAGGVGIPADAKFIREMEQAQRNITVQTTSVQNGQDTDKVVSEMRILRSSLEKLLTAILEKSSDVYLDNDIISLKTYEQHGAIYAREGI</sequence>
<evidence type="ECO:0000313" key="3">
    <source>
        <dbReference type="EMBL" id="KXU14618.1"/>
    </source>
</evidence>
<name>A0A139RIU4_STROR</name>
<dbReference type="Proteomes" id="UP000072989">
    <property type="component" value="Unassembled WGS sequence"/>
</dbReference>
<gene>
    <name evidence="3" type="ORF">SORDD17_01351</name>
</gene>
<organism evidence="3 4">
    <name type="scientific">Streptococcus oralis</name>
    <dbReference type="NCBI Taxonomy" id="1303"/>
    <lineage>
        <taxon>Bacteria</taxon>
        <taxon>Bacillati</taxon>
        <taxon>Bacillota</taxon>
        <taxon>Bacilli</taxon>
        <taxon>Lactobacillales</taxon>
        <taxon>Streptococcaceae</taxon>
        <taxon>Streptococcus</taxon>
    </lineage>
</organism>
<proteinExistence type="predicted"/>
<dbReference type="PANTHER" id="PTHR37813">
    <property type="entry name" value="FELS-2 PROPHAGE PROTEIN"/>
    <property type="match status" value="1"/>
</dbReference>
<evidence type="ECO:0000256" key="2">
    <source>
        <dbReference type="SAM" id="Coils"/>
    </source>
</evidence>
<evidence type="ECO:0000313" key="4">
    <source>
        <dbReference type="Proteomes" id="UP000072989"/>
    </source>
</evidence>
<comment type="caution">
    <text evidence="3">The sequence shown here is derived from an EMBL/GenBank/DDBJ whole genome shotgun (WGS) entry which is preliminary data.</text>
</comment>
<dbReference type="PATRIC" id="fig|1303.87.peg.1626"/>
<keyword evidence="2" id="KW-0175">Coiled coil</keyword>
<protein>
    <submittedName>
        <fullName evidence="3">Phage tail length tape-measure protein</fullName>
    </submittedName>
</protein>
<feature type="coiled-coil region" evidence="2">
    <location>
        <begin position="431"/>
        <end position="479"/>
    </location>
</feature>
<keyword evidence="1" id="KW-1188">Viral release from host cell</keyword>